<dbReference type="AlphaFoldDB" id="K0NK71"/>
<dbReference type="InterPro" id="IPR047817">
    <property type="entry name" value="ABC2_TM_bact-type"/>
</dbReference>
<dbReference type="STRING" id="651182.TOL2_C21470"/>
<name>K0NK71_DESTT</name>
<dbReference type="GO" id="GO:0015920">
    <property type="term" value="P:lipopolysaccharide transport"/>
    <property type="evidence" value="ECO:0007669"/>
    <property type="project" value="TreeGrafter"/>
</dbReference>
<keyword evidence="3" id="KW-0813">Transport</keyword>
<organism evidence="7 8">
    <name type="scientific">Desulfobacula toluolica (strain DSM 7467 / Tol2)</name>
    <dbReference type="NCBI Taxonomy" id="651182"/>
    <lineage>
        <taxon>Bacteria</taxon>
        <taxon>Pseudomonadati</taxon>
        <taxon>Thermodesulfobacteriota</taxon>
        <taxon>Desulfobacteria</taxon>
        <taxon>Desulfobacterales</taxon>
        <taxon>Desulfobacteraceae</taxon>
        <taxon>Desulfobacula</taxon>
    </lineage>
</organism>
<sequence length="288" mass="33274">MNKQNNKDTNITIYSSEPLLRHPKKLFLGMYRDLLISKELAWRLFIRNISAMYRQTFLGYIWAFLPPIVTTLVFTFLNSQKIFHVGETNIPYPAYILLGTLLWQVFVDAMNSPLRSFNQSRSMLAKANFPRESLLLAGLAEVIFNFFIRLVLLFFVIIYYDIKISMLILYAPLGIISLLCLGMVFGLLLLPVGALYRDIEKGLYIITSAWFFVTPVVYPAPTKWPASIICDFNPVTPLLDFARNAFTGIKSFETEKIILINFIMIIFLLLSWILYRIAMPHIIERMSA</sequence>
<feature type="transmembrane region" description="Helical" evidence="5">
    <location>
        <begin position="57"/>
        <end position="77"/>
    </location>
</feature>
<keyword evidence="4" id="KW-0997">Cell inner membrane</keyword>
<evidence type="ECO:0000256" key="3">
    <source>
        <dbReference type="ARBA" id="ARBA00022448"/>
    </source>
</evidence>
<keyword evidence="5" id="KW-1133">Transmembrane helix</keyword>
<dbReference type="PROSITE" id="PS51012">
    <property type="entry name" value="ABC_TM2"/>
    <property type="match status" value="1"/>
</dbReference>
<feature type="domain" description="ABC transmembrane type-2" evidence="6">
    <location>
        <begin position="58"/>
        <end position="278"/>
    </location>
</feature>
<proteinExistence type="inferred from homology"/>
<comment type="subcellular location">
    <subcellularLocation>
        <location evidence="1">Cell inner membrane</location>
        <topology evidence="1">Multi-pass membrane protein</topology>
    </subcellularLocation>
</comment>
<protein>
    <submittedName>
        <fullName evidence="7">Predicted O-antigen export system, permease protein</fullName>
    </submittedName>
</protein>
<keyword evidence="5" id="KW-0472">Membrane</keyword>
<dbReference type="HOGENOM" id="CLU_060703_2_1_7"/>
<dbReference type="EMBL" id="FO203503">
    <property type="protein sequence ID" value="CCK80308.1"/>
    <property type="molecule type" value="Genomic_DNA"/>
</dbReference>
<evidence type="ECO:0000313" key="8">
    <source>
        <dbReference type="Proteomes" id="UP000007347"/>
    </source>
</evidence>
<evidence type="ECO:0000256" key="2">
    <source>
        <dbReference type="ARBA" id="ARBA00007783"/>
    </source>
</evidence>
<accession>K0NK71</accession>
<keyword evidence="8" id="KW-1185">Reference proteome</keyword>
<evidence type="ECO:0000313" key="7">
    <source>
        <dbReference type="EMBL" id="CCK80308.1"/>
    </source>
</evidence>
<feature type="transmembrane region" description="Helical" evidence="5">
    <location>
        <begin position="92"/>
        <end position="114"/>
    </location>
</feature>
<keyword evidence="4" id="KW-1003">Cell membrane</keyword>
<keyword evidence="5" id="KW-0812">Transmembrane</keyword>
<dbReference type="Proteomes" id="UP000007347">
    <property type="component" value="Chromosome"/>
</dbReference>
<feature type="transmembrane region" description="Helical" evidence="5">
    <location>
        <begin position="134"/>
        <end position="160"/>
    </location>
</feature>
<comment type="similarity">
    <text evidence="2">Belongs to the ABC-2 integral membrane protein family.</text>
</comment>
<evidence type="ECO:0000256" key="5">
    <source>
        <dbReference type="SAM" id="Phobius"/>
    </source>
</evidence>
<feature type="transmembrane region" description="Helical" evidence="5">
    <location>
        <begin position="166"/>
        <end position="190"/>
    </location>
</feature>
<evidence type="ECO:0000256" key="4">
    <source>
        <dbReference type="ARBA" id="ARBA00022519"/>
    </source>
</evidence>
<evidence type="ECO:0000256" key="1">
    <source>
        <dbReference type="ARBA" id="ARBA00004429"/>
    </source>
</evidence>
<feature type="transmembrane region" description="Helical" evidence="5">
    <location>
        <begin position="202"/>
        <end position="218"/>
    </location>
</feature>
<dbReference type="PANTHER" id="PTHR30413:SF8">
    <property type="entry name" value="TRANSPORT PERMEASE PROTEIN"/>
    <property type="match status" value="1"/>
</dbReference>
<dbReference type="OrthoDB" id="9786910at2"/>
<reference evidence="7 8" key="1">
    <citation type="journal article" date="2013" name="Environ. Microbiol.">
        <title>Complete genome, catabolic sub-proteomes and key-metabolites of Desulfobacula toluolica Tol2, a marine, aromatic compound-degrading, sulfate-reducing bacterium.</title>
        <authorList>
            <person name="Wohlbrand L."/>
            <person name="Jacob J.H."/>
            <person name="Kube M."/>
            <person name="Mussmann M."/>
            <person name="Jarling R."/>
            <person name="Beck A."/>
            <person name="Amann R."/>
            <person name="Wilkes H."/>
            <person name="Reinhardt R."/>
            <person name="Rabus R."/>
        </authorList>
    </citation>
    <scope>NUCLEOTIDE SEQUENCE [LARGE SCALE GENOMIC DNA]</scope>
    <source>
        <strain evidence="8">DSM 7467 / Tol2</strain>
    </source>
</reference>
<dbReference type="GO" id="GO:0005886">
    <property type="term" value="C:plasma membrane"/>
    <property type="evidence" value="ECO:0007669"/>
    <property type="project" value="UniProtKB-SubCell"/>
</dbReference>
<feature type="transmembrane region" description="Helical" evidence="5">
    <location>
        <begin position="257"/>
        <end position="278"/>
    </location>
</feature>
<dbReference type="KEGG" id="dto:TOL2_C21470"/>
<dbReference type="PANTHER" id="PTHR30413">
    <property type="entry name" value="INNER MEMBRANE TRANSPORT PERMEASE"/>
    <property type="match status" value="1"/>
</dbReference>
<gene>
    <name evidence="7" type="ordered locus">TOL2_C21470</name>
</gene>
<evidence type="ECO:0000259" key="6">
    <source>
        <dbReference type="PROSITE" id="PS51012"/>
    </source>
</evidence>